<organism evidence="2 3">
    <name type="scientific">Massilia pinisoli</name>
    <dbReference type="NCBI Taxonomy" id="1772194"/>
    <lineage>
        <taxon>Bacteria</taxon>
        <taxon>Pseudomonadati</taxon>
        <taxon>Pseudomonadota</taxon>
        <taxon>Betaproteobacteria</taxon>
        <taxon>Burkholderiales</taxon>
        <taxon>Oxalobacteraceae</taxon>
        <taxon>Telluria group</taxon>
        <taxon>Massilia</taxon>
    </lineage>
</organism>
<keyword evidence="3" id="KW-1185">Reference proteome</keyword>
<name>A0ABT1ZQH0_9BURK</name>
<dbReference type="Pfam" id="PF05368">
    <property type="entry name" value="NmrA"/>
    <property type="match status" value="1"/>
</dbReference>
<accession>A0ABT1ZQH0</accession>
<dbReference type="Proteomes" id="UP001204151">
    <property type="component" value="Unassembled WGS sequence"/>
</dbReference>
<protein>
    <submittedName>
        <fullName evidence="2">NAD(P)H-binding protein</fullName>
    </submittedName>
</protein>
<gene>
    <name evidence="2" type="ORF">NX784_11165</name>
</gene>
<proteinExistence type="predicted"/>
<dbReference type="Gene3D" id="3.40.50.720">
    <property type="entry name" value="NAD(P)-binding Rossmann-like Domain"/>
    <property type="match status" value="1"/>
</dbReference>
<dbReference type="InterPro" id="IPR036291">
    <property type="entry name" value="NAD(P)-bd_dom_sf"/>
</dbReference>
<dbReference type="PANTHER" id="PTHR43162">
    <property type="match status" value="1"/>
</dbReference>
<dbReference type="Gene3D" id="3.90.25.10">
    <property type="entry name" value="UDP-galactose 4-epimerase, domain 1"/>
    <property type="match status" value="1"/>
</dbReference>
<evidence type="ECO:0000259" key="1">
    <source>
        <dbReference type="Pfam" id="PF05368"/>
    </source>
</evidence>
<feature type="domain" description="NmrA-like" evidence="1">
    <location>
        <begin position="4"/>
        <end position="235"/>
    </location>
</feature>
<evidence type="ECO:0000313" key="2">
    <source>
        <dbReference type="EMBL" id="MCS0582152.1"/>
    </source>
</evidence>
<sequence>MHIIIGGTGHVGSATARALLRRGEPVTVVTRNAGHAADLRAAGAKVAVADVRDVHALRAILRTGTTALLLNPPAAPFTDTDAVERANAAAIVDAVTGSGLRKAVAVSTFGARPGDPCGDLTVLFEFEEKLRAQAVPVAVNRGAYYMSNWADMLDSVRHRGKLPSFFPADAAIPMVAPSDLGEAAARRLLEGPGHTDTCYIEGPRRYTPGDVAAAFAQALGRPVDVDVIPRHAWEQTFRQLGFSPAAARTYACMTGTVLDEQDRWPESPERGPTTLEDFIHDVVRHAQADRHQSRHA</sequence>
<reference evidence="2 3" key="1">
    <citation type="submission" date="2022-08" db="EMBL/GenBank/DDBJ databases">
        <title>Reclassification of Massilia species as members of the genera Telluria, Duganella, Pseudoduganella, Mokoshia gen. nov. and Zemynaea gen. nov. using orthogonal and non-orthogonal genome-based approaches.</title>
        <authorList>
            <person name="Bowman J.P."/>
        </authorList>
    </citation>
    <scope>NUCLEOTIDE SEQUENCE [LARGE SCALE GENOMIC DNA]</scope>
    <source>
        <strain evidence="2 3">JCM 31316</strain>
    </source>
</reference>
<dbReference type="InterPro" id="IPR051604">
    <property type="entry name" value="Ergot_Alk_Oxidoreductase"/>
</dbReference>
<dbReference type="PANTHER" id="PTHR43162:SF1">
    <property type="entry name" value="PRESTALK A DIFFERENTIATION PROTEIN A"/>
    <property type="match status" value="1"/>
</dbReference>
<evidence type="ECO:0000313" key="3">
    <source>
        <dbReference type="Proteomes" id="UP001204151"/>
    </source>
</evidence>
<comment type="caution">
    <text evidence="2">The sequence shown here is derived from an EMBL/GenBank/DDBJ whole genome shotgun (WGS) entry which is preliminary data.</text>
</comment>
<dbReference type="EMBL" id="JANUGW010000006">
    <property type="protein sequence ID" value="MCS0582152.1"/>
    <property type="molecule type" value="Genomic_DNA"/>
</dbReference>
<dbReference type="RefSeq" id="WP_258816720.1">
    <property type="nucleotide sequence ID" value="NZ_JANUGW010000006.1"/>
</dbReference>
<dbReference type="InterPro" id="IPR008030">
    <property type="entry name" value="NmrA-like"/>
</dbReference>
<dbReference type="SUPFAM" id="SSF51735">
    <property type="entry name" value="NAD(P)-binding Rossmann-fold domains"/>
    <property type="match status" value="1"/>
</dbReference>